<evidence type="ECO:0000256" key="1">
    <source>
        <dbReference type="ARBA" id="ARBA00004191"/>
    </source>
</evidence>
<name>A0AAE1T587_9LAMI</name>
<comment type="similarity">
    <text evidence="2 9">Belongs to the glycosyl hydrolase 28 family.</text>
</comment>
<accession>A0AAE1T587</accession>
<feature type="active site" evidence="8">
    <location>
        <position position="211"/>
    </location>
</feature>
<evidence type="ECO:0000256" key="4">
    <source>
        <dbReference type="ARBA" id="ARBA00022525"/>
    </source>
</evidence>
<keyword evidence="6 9" id="KW-0326">Glycosidase</keyword>
<evidence type="ECO:0000256" key="5">
    <source>
        <dbReference type="ARBA" id="ARBA00022801"/>
    </source>
</evidence>
<gene>
    <name evidence="10" type="ORF">Sango_2931300</name>
</gene>
<evidence type="ECO:0000256" key="8">
    <source>
        <dbReference type="PROSITE-ProRule" id="PRU10052"/>
    </source>
</evidence>
<evidence type="ECO:0000256" key="2">
    <source>
        <dbReference type="ARBA" id="ARBA00008834"/>
    </source>
</evidence>
<dbReference type="PANTHER" id="PTHR31375">
    <property type="match status" value="1"/>
</dbReference>
<keyword evidence="7" id="KW-0961">Cell wall biogenesis/degradation</keyword>
<dbReference type="EMBL" id="JACGWL010000807">
    <property type="protein sequence ID" value="KAK4381813.1"/>
    <property type="molecule type" value="Genomic_DNA"/>
</dbReference>
<evidence type="ECO:0000256" key="3">
    <source>
        <dbReference type="ARBA" id="ARBA00022512"/>
    </source>
</evidence>
<comment type="subcellular location">
    <subcellularLocation>
        <location evidence="1">Secreted</location>
        <location evidence="1">Cell wall</location>
    </subcellularLocation>
</comment>
<evidence type="ECO:0000256" key="7">
    <source>
        <dbReference type="ARBA" id="ARBA00023316"/>
    </source>
</evidence>
<keyword evidence="11" id="KW-1185">Reference proteome</keyword>
<dbReference type="SMART" id="SM00710">
    <property type="entry name" value="PbH1"/>
    <property type="match status" value="4"/>
</dbReference>
<reference evidence="10" key="1">
    <citation type="submission" date="2020-06" db="EMBL/GenBank/DDBJ databases">
        <authorList>
            <person name="Li T."/>
            <person name="Hu X."/>
            <person name="Zhang T."/>
            <person name="Song X."/>
            <person name="Zhang H."/>
            <person name="Dai N."/>
            <person name="Sheng W."/>
            <person name="Hou X."/>
            <person name="Wei L."/>
        </authorList>
    </citation>
    <scope>NUCLEOTIDE SEQUENCE</scope>
    <source>
        <strain evidence="10">K16</strain>
        <tissue evidence="10">Leaf</tissue>
    </source>
</reference>
<dbReference type="GO" id="GO:0004650">
    <property type="term" value="F:polygalacturonase activity"/>
    <property type="evidence" value="ECO:0007669"/>
    <property type="project" value="InterPro"/>
</dbReference>
<dbReference type="PROSITE" id="PS00502">
    <property type="entry name" value="POLYGALACTURONASE"/>
    <property type="match status" value="1"/>
</dbReference>
<evidence type="ECO:0000313" key="10">
    <source>
        <dbReference type="EMBL" id="KAK4381813.1"/>
    </source>
</evidence>
<keyword evidence="5 9" id="KW-0378">Hydrolase</keyword>
<dbReference type="Pfam" id="PF00295">
    <property type="entry name" value="Glyco_hydro_28"/>
    <property type="match status" value="1"/>
</dbReference>
<dbReference type="GO" id="GO:0005975">
    <property type="term" value="P:carbohydrate metabolic process"/>
    <property type="evidence" value="ECO:0007669"/>
    <property type="project" value="InterPro"/>
</dbReference>
<dbReference type="AlphaFoldDB" id="A0AAE1T587"/>
<proteinExistence type="inferred from homology"/>
<keyword evidence="3" id="KW-0134">Cell wall</keyword>
<dbReference type="InterPro" id="IPR006626">
    <property type="entry name" value="PbH1"/>
</dbReference>
<sequence length="374" mass="41366">MVERSLSMREAFAEAWKETCAVSSSSSSSVTLRVPSDKTFLIRPLEFNGPCNSKRVKFEVYGNLVAPYHPSNWKCKNNICRRWIHFHGVTGLTVRGHGRIDGRGHRWWHKKKHRPTAFEISNSDNVHLGGGLTFKDSPRMHVVLNGIRTLSVSNVTIDAPELSPNTDGIHVTGCTNVVIDHSRIGTGDDCISIVDGSAFVTVSNVTCGPGHGISIGSLGKNGAEDKVEYVRVSDSVFIGAKNGARIKTWQVNMEKSLLTLEAKAMLDIIFERIENHDTTNPVIIDQFYCDHQHCTTKKSAVEINNVTYRQILGTSRKKTAVVLNCSKTFPCTDIVVEDMHILTTDDNDATYECKNVLGKAQGENVPRLSCLDLV</sequence>
<protein>
    <submittedName>
        <fullName evidence="10">Polygalacturonase</fullName>
    </submittedName>
</protein>
<dbReference type="InterPro" id="IPR011050">
    <property type="entry name" value="Pectin_lyase_fold/virulence"/>
</dbReference>
<evidence type="ECO:0000256" key="9">
    <source>
        <dbReference type="RuleBase" id="RU361169"/>
    </source>
</evidence>
<comment type="caution">
    <text evidence="10">The sequence shown here is derived from an EMBL/GenBank/DDBJ whole genome shotgun (WGS) entry which is preliminary data.</text>
</comment>
<keyword evidence="4" id="KW-0964">Secreted</keyword>
<dbReference type="InterPro" id="IPR000743">
    <property type="entry name" value="Glyco_hydro_28"/>
</dbReference>
<evidence type="ECO:0000256" key="6">
    <source>
        <dbReference type="ARBA" id="ARBA00023295"/>
    </source>
</evidence>
<dbReference type="GO" id="GO:0071555">
    <property type="term" value="P:cell wall organization"/>
    <property type="evidence" value="ECO:0007669"/>
    <property type="project" value="UniProtKB-KW"/>
</dbReference>
<organism evidence="10 11">
    <name type="scientific">Sesamum angolense</name>
    <dbReference type="NCBI Taxonomy" id="2727404"/>
    <lineage>
        <taxon>Eukaryota</taxon>
        <taxon>Viridiplantae</taxon>
        <taxon>Streptophyta</taxon>
        <taxon>Embryophyta</taxon>
        <taxon>Tracheophyta</taxon>
        <taxon>Spermatophyta</taxon>
        <taxon>Magnoliopsida</taxon>
        <taxon>eudicotyledons</taxon>
        <taxon>Gunneridae</taxon>
        <taxon>Pentapetalae</taxon>
        <taxon>asterids</taxon>
        <taxon>lamiids</taxon>
        <taxon>Lamiales</taxon>
        <taxon>Pedaliaceae</taxon>
        <taxon>Sesamum</taxon>
    </lineage>
</organism>
<reference evidence="10" key="2">
    <citation type="journal article" date="2024" name="Plant">
        <title>Genomic evolution and insights into agronomic trait innovations of Sesamum species.</title>
        <authorList>
            <person name="Miao H."/>
            <person name="Wang L."/>
            <person name="Qu L."/>
            <person name="Liu H."/>
            <person name="Sun Y."/>
            <person name="Le M."/>
            <person name="Wang Q."/>
            <person name="Wei S."/>
            <person name="Zheng Y."/>
            <person name="Lin W."/>
            <person name="Duan Y."/>
            <person name="Cao H."/>
            <person name="Xiong S."/>
            <person name="Wang X."/>
            <person name="Wei L."/>
            <person name="Li C."/>
            <person name="Ma Q."/>
            <person name="Ju M."/>
            <person name="Zhao R."/>
            <person name="Li G."/>
            <person name="Mu C."/>
            <person name="Tian Q."/>
            <person name="Mei H."/>
            <person name="Zhang T."/>
            <person name="Gao T."/>
            <person name="Zhang H."/>
        </authorList>
    </citation>
    <scope>NUCLEOTIDE SEQUENCE</scope>
    <source>
        <strain evidence="10">K16</strain>
    </source>
</reference>
<dbReference type="SUPFAM" id="SSF51126">
    <property type="entry name" value="Pectin lyase-like"/>
    <property type="match status" value="1"/>
</dbReference>
<dbReference type="InterPro" id="IPR012334">
    <property type="entry name" value="Pectin_lyas_fold"/>
</dbReference>
<evidence type="ECO:0000313" key="11">
    <source>
        <dbReference type="Proteomes" id="UP001289374"/>
    </source>
</evidence>
<dbReference type="Proteomes" id="UP001289374">
    <property type="component" value="Unassembled WGS sequence"/>
</dbReference>
<dbReference type="Gene3D" id="2.160.20.10">
    <property type="entry name" value="Single-stranded right-handed beta-helix, Pectin lyase-like"/>
    <property type="match status" value="1"/>
</dbReference>